<comment type="caution">
    <text evidence="1">The sequence shown here is derived from an EMBL/GenBank/DDBJ whole genome shotgun (WGS) entry which is preliminary data.</text>
</comment>
<dbReference type="EMBL" id="JABFAD010076810">
    <property type="protein sequence ID" value="MBA0817680.1"/>
    <property type="molecule type" value="Genomic_DNA"/>
</dbReference>
<dbReference type="AlphaFoldDB" id="A0A7J9I6H3"/>
<evidence type="ECO:0000313" key="1">
    <source>
        <dbReference type="EMBL" id="MBA0817680.1"/>
    </source>
</evidence>
<evidence type="ECO:0000313" key="2">
    <source>
        <dbReference type="Proteomes" id="UP000593560"/>
    </source>
</evidence>
<organism evidence="1 2">
    <name type="scientific">Gossypium harknessii</name>
    <dbReference type="NCBI Taxonomy" id="34285"/>
    <lineage>
        <taxon>Eukaryota</taxon>
        <taxon>Viridiplantae</taxon>
        <taxon>Streptophyta</taxon>
        <taxon>Embryophyta</taxon>
        <taxon>Tracheophyta</taxon>
        <taxon>Spermatophyta</taxon>
        <taxon>Magnoliopsida</taxon>
        <taxon>eudicotyledons</taxon>
        <taxon>Gunneridae</taxon>
        <taxon>Pentapetalae</taxon>
        <taxon>rosids</taxon>
        <taxon>malvids</taxon>
        <taxon>Malvales</taxon>
        <taxon>Malvaceae</taxon>
        <taxon>Malvoideae</taxon>
        <taxon>Gossypium</taxon>
    </lineage>
</organism>
<dbReference type="Proteomes" id="UP000593560">
    <property type="component" value="Unassembled WGS sequence"/>
</dbReference>
<sequence length="48" mass="5592">MLKNTRSGSFQRGKMRRNQASMTLQFSISPAQLCFRMIVNRLRQTSLT</sequence>
<protein>
    <submittedName>
        <fullName evidence="1">Uncharacterized protein</fullName>
    </submittedName>
</protein>
<proteinExistence type="predicted"/>
<reference evidence="1 2" key="1">
    <citation type="journal article" date="2019" name="Genome Biol. Evol.">
        <title>Insights into the evolution of the New World diploid cottons (Gossypium, subgenus Houzingenia) based on genome sequencing.</title>
        <authorList>
            <person name="Grover C.E."/>
            <person name="Arick M.A. 2nd"/>
            <person name="Thrash A."/>
            <person name="Conover J.L."/>
            <person name="Sanders W.S."/>
            <person name="Peterson D.G."/>
            <person name="Frelichowski J.E."/>
            <person name="Scheffler J.A."/>
            <person name="Scheffler B.E."/>
            <person name="Wendel J.F."/>
        </authorList>
    </citation>
    <scope>NUCLEOTIDE SEQUENCE [LARGE SCALE GENOMIC DNA]</scope>
    <source>
        <strain evidence="1">0</strain>
        <tissue evidence="1">Leaf</tissue>
    </source>
</reference>
<accession>A0A7J9I6H3</accession>
<keyword evidence="2" id="KW-1185">Reference proteome</keyword>
<gene>
    <name evidence="1" type="ORF">Gohar_022340</name>
</gene>
<name>A0A7J9I6H3_9ROSI</name>